<dbReference type="NCBIfam" id="TIGR04183">
    <property type="entry name" value="Por_Secre_tail"/>
    <property type="match status" value="1"/>
</dbReference>
<feature type="non-terminal residue" evidence="2">
    <location>
        <position position="1"/>
    </location>
</feature>
<sequence>TNPGGSWVTITYDDFESGFGSYTDGGNDCARYRRANYSYQGRSSIRIRDNSGVSSSFYHTNGYNVTGYTDLEVDFYFYSRSMENGEDFFVEYYDGSSWQTVAQYVAGTHFNNNSFWHATVSIPSSSFNYATDAKIRFRNDASNNNDQIYVDQVTFRGMSGARQGRTAYLVEEVGVTPMQFRLAQNNPNPFRAGTNINFTLGSDSEVTIQVFDTNGRLVDTIADGFFGAGTNTVQWDGQGNSAGIYFYRIVAGEFTETKRMILIK</sequence>
<dbReference type="InterPro" id="IPR026444">
    <property type="entry name" value="Secre_tail"/>
</dbReference>
<comment type="caution">
    <text evidence="2">The sequence shown here is derived from an EMBL/GenBank/DDBJ whole genome shotgun (WGS) entry which is preliminary data.</text>
</comment>
<evidence type="ECO:0000313" key="3">
    <source>
        <dbReference type="Proteomes" id="UP000547674"/>
    </source>
</evidence>
<feature type="domain" description="Secretion system C-terminal sorting" evidence="1">
    <location>
        <begin position="187"/>
        <end position="261"/>
    </location>
</feature>
<proteinExistence type="predicted"/>
<evidence type="ECO:0000259" key="1">
    <source>
        <dbReference type="Pfam" id="PF18962"/>
    </source>
</evidence>
<dbReference type="Gene3D" id="2.60.120.260">
    <property type="entry name" value="Galactose-binding domain-like"/>
    <property type="match status" value="1"/>
</dbReference>
<dbReference type="EMBL" id="JABDJR010000461">
    <property type="protein sequence ID" value="NNF07364.1"/>
    <property type="molecule type" value="Genomic_DNA"/>
</dbReference>
<gene>
    <name evidence="2" type="ORF">HKN21_11435</name>
</gene>
<organism evidence="2 3">
    <name type="scientific">Eiseniibacteriota bacterium</name>
    <dbReference type="NCBI Taxonomy" id="2212470"/>
    <lineage>
        <taxon>Bacteria</taxon>
        <taxon>Candidatus Eiseniibacteriota</taxon>
    </lineage>
</organism>
<name>A0A7Y2E8U9_UNCEI</name>
<dbReference type="Gene3D" id="2.60.40.4070">
    <property type="match status" value="1"/>
</dbReference>
<dbReference type="Pfam" id="PF18962">
    <property type="entry name" value="Por_Secre_tail"/>
    <property type="match status" value="1"/>
</dbReference>
<dbReference type="AlphaFoldDB" id="A0A7Y2E8U9"/>
<reference evidence="2 3" key="1">
    <citation type="submission" date="2020-03" db="EMBL/GenBank/DDBJ databases">
        <title>Metabolic flexibility allows generalist bacteria to become dominant in a frequently disturbed ecosystem.</title>
        <authorList>
            <person name="Chen Y.-J."/>
            <person name="Leung P.M."/>
            <person name="Bay S.K."/>
            <person name="Hugenholtz P."/>
            <person name="Kessler A.J."/>
            <person name="Shelley G."/>
            <person name="Waite D.W."/>
            <person name="Cook P.L."/>
            <person name="Greening C."/>
        </authorList>
    </citation>
    <scope>NUCLEOTIDE SEQUENCE [LARGE SCALE GENOMIC DNA]</scope>
    <source>
        <strain evidence="2">SS_bin_28</strain>
    </source>
</reference>
<evidence type="ECO:0000313" key="2">
    <source>
        <dbReference type="EMBL" id="NNF07364.1"/>
    </source>
</evidence>
<dbReference type="Proteomes" id="UP000547674">
    <property type="component" value="Unassembled WGS sequence"/>
</dbReference>
<accession>A0A7Y2E8U9</accession>
<protein>
    <submittedName>
        <fullName evidence="2">T9SS type A sorting domain-containing protein</fullName>
    </submittedName>
</protein>